<dbReference type="Proteomes" id="UP001165367">
    <property type="component" value="Unassembled WGS sequence"/>
</dbReference>
<dbReference type="InterPro" id="IPR003329">
    <property type="entry name" value="Cytidylyl_trans"/>
</dbReference>
<dbReference type="Gene3D" id="3.90.550.10">
    <property type="entry name" value="Spore Coat Polysaccharide Biosynthesis Protein SpsA, Chain A"/>
    <property type="match status" value="1"/>
</dbReference>
<gene>
    <name evidence="1" type="primary">pseF</name>
    <name evidence="1" type="ORF">LZZ85_17385</name>
</gene>
<dbReference type="PANTHER" id="PTHR21485">
    <property type="entry name" value="HAD SUPERFAMILY MEMBERS CMAS AND KDSC"/>
    <property type="match status" value="1"/>
</dbReference>
<keyword evidence="2" id="KW-1185">Reference proteome</keyword>
<dbReference type="InterPro" id="IPR020039">
    <property type="entry name" value="PseF"/>
</dbReference>
<evidence type="ECO:0000313" key="2">
    <source>
        <dbReference type="Proteomes" id="UP001165367"/>
    </source>
</evidence>
<dbReference type="EMBL" id="JAKLTR010000011">
    <property type="protein sequence ID" value="MCG2616073.1"/>
    <property type="molecule type" value="Genomic_DNA"/>
</dbReference>
<dbReference type="SUPFAM" id="SSF53448">
    <property type="entry name" value="Nucleotide-diphospho-sugar transferases"/>
    <property type="match status" value="1"/>
</dbReference>
<dbReference type="InterPro" id="IPR050793">
    <property type="entry name" value="CMP-NeuNAc_synthase"/>
</dbReference>
<evidence type="ECO:0000313" key="1">
    <source>
        <dbReference type="EMBL" id="MCG2616073.1"/>
    </source>
</evidence>
<dbReference type="GO" id="GO:0016779">
    <property type="term" value="F:nucleotidyltransferase activity"/>
    <property type="evidence" value="ECO:0007669"/>
    <property type="project" value="UniProtKB-KW"/>
</dbReference>
<proteinExistence type="predicted"/>
<dbReference type="RefSeq" id="WP_237874611.1">
    <property type="nucleotide sequence ID" value="NZ_JAKLTR010000011.1"/>
</dbReference>
<keyword evidence="1" id="KW-0548">Nucleotidyltransferase</keyword>
<dbReference type="NCBIfam" id="TIGR03584">
    <property type="entry name" value="PseF"/>
    <property type="match status" value="1"/>
</dbReference>
<dbReference type="CDD" id="cd02513">
    <property type="entry name" value="CMP-NeuAc_Synthase"/>
    <property type="match status" value="1"/>
</dbReference>
<dbReference type="PANTHER" id="PTHR21485:SF6">
    <property type="entry name" value="N-ACYLNEURAMINATE CYTIDYLYLTRANSFERASE-RELATED"/>
    <property type="match status" value="1"/>
</dbReference>
<dbReference type="InterPro" id="IPR029044">
    <property type="entry name" value="Nucleotide-diphossugar_trans"/>
</dbReference>
<name>A0ABS9KUT0_9BACT</name>
<reference evidence="1" key="1">
    <citation type="submission" date="2022-01" db="EMBL/GenBank/DDBJ databases">
        <authorList>
            <person name="Jo J.-H."/>
            <person name="Im W.-T."/>
        </authorList>
    </citation>
    <scope>NUCLEOTIDE SEQUENCE</scope>
    <source>
        <strain evidence="1">NA20</strain>
    </source>
</reference>
<keyword evidence="1" id="KW-0808">Transferase</keyword>
<accession>A0ABS9KUT0</accession>
<comment type="caution">
    <text evidence="1">The sequence shown here is derived from an EMBL/GenBank/DDBJ whole genome shotgun (WGS) entry which is preliminary data.</text>
</comment>
<dbReference type="Pfam" id="PF02348">
    <property type="entry name" value="CTP_transf_3"/>
    <property type="match status" value="1"/>
</dbReference>
<protein>
    <submittedName>
        <fullName evidence="1">Pseudaminic acid cytidylyltransferase</fullName>
        <ecNumber evidence="1">2.7.7.81</ecNumber>
    </submittedName>
</protein>
<organism evidence="1 2">
    <name type="scientific">Terrimonas ginsenosidimutans</name>
    <dbReference type="NCBI Taxonomy" id="2908004"/>
    <lineage>
        <taxon>Bacteria</taxon>
        <taxon>Pseudomonadati</taxon>
        <taxon>Bacteroidota</taxon>
        <taxon>Chitinophagia</taxon>
        <taxon>Chitinophagales</taxon>
        <taxon>Chitinophagaceae</taxon>
        <taxon>Terrimonas</taxon>
    </lineage>
</organism>
<dbReference type="EC" id="2.7.7.81" evidence="1"/>
<sequence>MSCIAIIPARGGSKRIPRKNIKHFLGKPIIAYSIEAALTSNCFDEVMVSTDDIEIAEVAKAYGAIVPFLRSKGTADDHATTAAVVSEVLRDYEINFRRSFNAFSCIYPTAPFVTAAKLKEAYSYLTKDSVKSVVPVVGFSFPIMRSFKIENDRLFFNWPEYNLIRSQDIPPAYHDSGQFYFVKTASFNEEGIFFTDSTVPIILDELHAQDIDNESDWQIAEMKYRIINDL</sequence>